<feature type="domain" description="F-box associated beta-propeller type 1" evidence="1">
    <location>
        <begin position="309"/>
        <end position="492"/>
    </location>
</feature>
<protein>
    <recommendedName>
        <fullName evidence="1">F-box associated beta-propeller type 1 domain-containing protein</fullName>
    </recommendedName>
</protein>
<dbReference type="AlphaFoldDB" id="A0ABD3E9B1"/>
<reference evidence="3" key="1">
    <citation type="journal article" date="2024" name="IScience">
        <title>Strigolactones Initiate the Formation of Haustorium-like Structures in Castilleja.</title>
        <authorList>
            <person name="Buerger M."/>
            <person name="Peterson D."/>
            <person name="Chory J."/>
        </authorList>
    </citation>
    <scope>NUCLEOTIDE SEQUENCE [LARGE SCALE GENOMIC DNA]</scope>
</reference>
<dbReference type="InterPro" id="IPR006527">
    <property type="entry name" value="F-box-assoc_dom_typ1"/>
</dbReference>
<dbReference type="PANTHER" id="PTHR31672:SF13">
    <property type="entry name" value="F-BOX PROTEIN CPR30-LIKE"/>
    <property type="match status" value="1"/>
</dbReference>
<evidence type="ECO:0000313" key="3">
    <source>
        <dbReference type="Proteomes" id="UP001632038"/>
    </source>
</evidence>
<name>A0ABD3E9B1_9LAMI</name>
<dbReference type="InterPro" id="IPR050796">
    <property type="entry name" value="SCF_F-box_component"/>
</dbReference>
<proteinExistence type="predicted"/>
<accession>A0ABD3E9B1</accession>
<organism evidence="2 3">
    <name type="scientific">Castilleja foliolosa</name>
    <dbReference type="NCBI Taxonomy" id="1961234"/>
    <lineage>
        <taxon>Eukaryota</taxon>
        <taxon>Viridiplantae</taxon>
        <taxon>Streptophyta</taxon>
        <taxon>Embryophyta</taxon>
        <taxon>Tracheophyta</taxon>
        <taxon>Spermatophyta</taxon>
        <taxon>Magnoliopsida</taxon>
        <taxon>eudicotyledons</taxon>
        <taxon>Gunneridae</taxon>
        <taxon>Pentapetalae</taxon>
        <taxon>asterids</taxon>
        <taxon>lamiids</taxon>
        <taxon>Lamiales</taxon>
        <taxon>Orobanchaceae</taxon>
        <taxon>Pedicularideae</taxon>
        <taxon>Castillejinae</taxon>
        <taxon>Castilleja</taxon>
    </lineage>
</organism>
<dbReference type="SUPFAM" id="SSF81383">
    <property type="entry name" value="F-box domain"/>
    <property type="match status" value="1"/>
</dbReference>
<comment type="caution">
    <text evidence="2">The sequence shown here is derived from an EMBL/GenBank/DDBJ whole genome shotgun (WGS) entry which is preliminary data.</text>
</comment>
<evidence type="ECO:0000313" key="2">
    <source>
        <dbReference type="EMBL" id="KAL3649689.1"/>
    </source>
</evidence>
<sequence length="583" mass="66462">MGDELKPKLGIEVNMNTGLNAEEKNKRGLASKIDCVVSAVYNQGEPEQEKEKQELCVVEKQEYALALEIDQAVHTFHIPGEAENSELTAAEKNKRGLASKIDCVVSAVYNQGEPEQEEEKQELCVVEKQEYALALEIDQAVHTFHIPEEAENSELTAAEKNKPGFASKIDCVVFAVYNQGEPEQEEEKHELCVDEKQKSALVIDNHHAVPTFNIPRELIAAEEQEKLPWDLVQLILCMLPANKIGGHKLVCTQWRNLFIEQQFIDKHFSHPRSPSYFIHDSLYGQNKFFIVKRGNPAFVDRLLLPGSESEGTIFLAGSCQGVICFVRYTHEMNIILVNPSTKDILSIREEPFSKLVSLSCFGFGYNPSSKTFLLIRFFLYKNTYTFGQIYNFEDKDWEYLNQGAHFCFSTESRTCDAVVKGVPYFNVYNEKEEVHQLAWFNHETSEIVLESYDWSDDDCAVRLCELHEGQLSAMITDLVTDERSIWTRKDIGGWDNAFIVDMDLLDHMGPFIDIVWDEFVLYGENDLIFAKSANLNEFDSVEGVEGGWNQIHGVITFRESIVKLPKCQEAMREAVKDVNELSE</sequence>
<gene>
    <name evidence="2" type="ORF">CASFOL_006092</name>
</gene>
<dbReference type="InterPro" id="IPR036047">
    <property type="entry name" value="F-box-like_dom_sf"/>
</dbReference>
<dbReference type="Proteomes" id="UP001632038">
    <property type="component" value="Unassembled WGS sequence"/>
</dbReference>
<dbReference type="EMBL" id="JAVIJP010000007">
    <property type="protein sequence ID" value="KAL3649689.1"/>
    <property type="molecule type" value="Genomic_DNA"/>
</dbReference>
<dbReference type="Pfam" id="PF07734">
    <property type="entry name" value="FBA_1"/>
    <property type="match status" value="1"/>
</dbReference>
<keyword evidence="3" id="KW-1185">Reference proteome</keyword>
<evidence type="ECO:0000259" key="1">
    <source>
        <dbReference type="Pfam" id="PF07734"/>
    </source>
</evidence>
<dbReference type="PANTHER" id="PTHR31672">
    <property type="entry name" value="BNACNNG10540D PROTEIN"/>
    <property type="match status" value="1"/>
</dbReference>